<feature type="compositionally biased region" description="Basic and acidic residues" evidence="1">
    <location>
        <begin position="592"/>
        <end position="603"/>
    </location>
</feature>
<accession>A0A1B9GSZ6</accession>
<evidence type="ECO:0000313" key="4">
    <source>
        <dbReference type="Proteomes" id="UP000092666"/>
    </source>
</evidence>
<feature type="compositionally biased region" description="Basic and acidic residues" evidence="1">
    <location>
        <begin position="392"/>
        <end position="416"/>
    </location>
</feature>
<dbReference type="EMBL" id="KI669501">
    <property type="protein sequence ID" value="OCF34133.1"/>
    <property type="molecule type" value="Genomic_DNA"/>
</dbReference>
<feature type="compositionally biased region" description="Low complexity" evidence="1">
    <location>
        <begin position="314"/>
        <end position="328"/>
    </location>
</feature>
<reference evidence="4" key="2">
    <citation type="submission" date="2013-12" db="EMBL/GenBank/DDBJ databases">
        <title>Evolution of pathogenesis and genome organization in the Tremellales.</title>
        <authorList>
            <person name="Cuomo C."/>
            <person name="Litvintseva A."/>
            <person name="Heitman J."/>
            <person name="Chen Y."/>
            <person name="Sun S."/>
            <person name="Springer D."/>
            <person name="Dromer F."/>
            <person name="Young S."/>
            <person name="Zeng Q."/>
            <person name="Chapman S."/>
            <person name="Gujja S."/>
            <person name="Saif S."/>
            <person name="Birren B."/>
        </authorList>
    </citation>
    <scope>NUCLEOTIDE SEQUENCE [LARGE SCALE GENOMIC DNA]</scope>
    <source>
        <strain evidence="4">BCC8398</strain>
    </source>
</reference>
<feature type="compositionally biased region" description="Basic residues" evidence="1">
    <location>
        <begin position="417"/>
        <end position="429"/>
    </location>
</feature>
<keyword evidence="4" id="KW-1185">Reference proteome</keyword>
<protein>
    <submittedName>
        <fullName evidence="3">Uncharacterized protein</fullName>
    </submittedName>
</protein>
<keyword evidence="2" id="KW-0732">Signal</keyword>
<feature type="compositionally biased region" description="Polar residues" evidence="1">
    <location>
        <begin position="366"/>
        <end position="380"/>
    </location>
</feature>
<evidence type="ECO:0000256" key="2">
    <source>
        <dbReference type="SAM" id="SignalP"/>
    </source>
</evidence>
<feature type="compositionally biased region" description="Basic and acidic residues" evidence="1">
    <location>
        <begin position="615"/>
        <end position="624"/>
    </location>
</feature>
<feature type="region of interest" description="Disordered" evidence="1">
    <location>
        <begin position="314"/>
        <end position="465"/>
    </location>
</feature>
<dbReference type="OrthoDB" id="2565052at2759"/>
<feature type="region of interest" description="Disordered" evidence="1">
    <location>
        <begin position="484"/>
        <end position="633"/>
    </location>
</feature>
<sequence length="663" mass="71188">MSPIRKPLSVSLALAILSTLVEGRKYDNGSRGEIDWIAPASGSLAASGQSLTATWRTEGQVYSTSFALCTSGDAGDDCGNESWPAVTDNGDGTYSASLTMPVVAQGMNGLYLSMKGDDGSINTSPNFGIDGGTGAPNAYLASAAVPSLAPTQSLTSTEEEITAALSTASASSWQSTSAVSQAFTKTKTTMRTTISAPATHTIPMTTASPVLYPTPMQAYSQAPQVQAQAPLQVTAPIAASDPTATSIEAETVHHPASKPSATAIALPLALCGLILISALIFCARSRIFRKPGLGKDVEKWQDIVKEQAAASAAASASASTSTLAKSASEGVEVRQRNDNPYKGYTDPEVPAFGYRGREASHDGYTPSKNSRQQYENSSSGRSERFTAIPEVNYDRRRDRARGGGGRDRSRTDDRPRSGGHNHSRQHRQYSHASLQRDRPFDDRCNSSNPRDYYSTSRRSSSGIGGVYDNYNDLERQGGCDCSHWHSRSTHLHSHSSSRQSSRSDPHPSRGSRSSTAREPDIRRPSAVQNDSFGPLSNPHDHGSMHFQASSNGRRPLPQPIIRSSTLTSRGSSLDPFADMPRQKTLPNVTGGLRDEHDDSVRIRGERHHHSSGVEYTRRDGHETPTEAGWDMDLPLAGEGAYRTGDEGMGELYESLRRAIAARG</sequence>
<evidence type="ECO:0000313" key="3">
    <source>
        <dbReference type="EMBL" id="OCF34133.1"/>
    </source>
</evidence>
<feature type="signal peptide" evidence="2">
    <location>
        <begin position="1"/>
        <end position="23"/>
    </location>
</feature>
<feature type="compositionally biased region" description="Low complexity" evidence="1">
    <location>
        <begin position="450"/>
        <end position="461"/>
    </location>
</feature>
<reference evidence="3 4" key="1">
    <citation type="submission" date="2013-07" db="EMBL/GenBank/DDBJ databases">
        <title>The Genome Sequence of Cryptococcus heveanensis BCC8398.</title>
        <authorList>
            <consortium name="The Broad Institute Genome Sequencing Platform"/>
            <person name="Cuomo C."/>
            <person name="Litvintseva A."/>
            <person name="Chen Y."/>
            <person name="Heitman J."/>
            <person name="Sun S."/>
            <person name="Springer D."/>
            <person name="Dromer F."/>
            <person name="Young S.K."/>
            <person name="Zeng Q."/>
            <person name="Gargeya S."/>
            <person name="Fitzgerald M."/>
            <person name="Abouelleil A."/>
            <person name="Alvarado L."/>
            <person name="Berlin A.M."/>
            <person name="Chapman S.B."/>
            <person name="Dewar J."/>
            <person name="Goldberg J."/>
            <person name="Griggs A."/>
            <person name="Gujja S."/>
            <person name="Hansen M."/>
            <person name="Howarth C."/>
            <person name="Imamovic A."/>
            <person name="Larimer J."/>
            <person name="McCowan C."/>
            <person name="Murphy C."/>
            <person name="Pearson M."/>
            <person name="Priest M."/>
            <person name="Roberts A."/>
            <person name="Saif S."/>
            <person name="Shea T."/>
            <person name="Sykes S."/>
            <person name="Wortman J."/>
            <person name="Nusbaum C."/>
            <person name="Birren B."/>
        </authorList>
    </citation>
    <scope>NUCLEOTIDE SEQUENCE [LARGE SCALE GENOMIC DNA]</scope>
    <source>
        <strain evidence="3 4">BCC8398</strain>
    </source>
</reference>
<organism evidence="3 4">
    <name type="scientific">Kwoniella heveanensis BCC8398</name>
    <dbReference type="NCBI Taxonomy" id="1296120"/>
    <lineage>
        <taxon>Eukaryota</taxon>
        <taxon>Fungi</taxon>
        <taxon>Dikarya</taxon>
        <taxon>Basidiomycota</taxon>
        <taxon>Agaricomycotina</taxon>
        <taxon>Tremellomycetes</taxon>
        <taxon>Tremellales</taxon>
        <taxon>Cryptococcaceae</taxon>
        <taxon>Kwoniella</taxon>
    </lineage>
</organism>
<feature type="compositionally biased region" description="Basic residues" evidence="1">
    <location>
        <begin position="484"/>
        <end position="495"/>
    </location>
</feature>
<evidence type="ECO:0000256" key="1">
    <source>
        <dbReference type="SAM" id="MobiDB-lite"/>
    </source>
</evidence>
<proteinExistence type="predicted"/>
<feature type="chain" id="PRO_5008627371" evidence="2">
    <location>
        <begin position="24"/>
        <end position="663"/>
    </location>
</feature>
<dbReference type="AlphaFoldDB" id="A0A1B9GSZ6"/>
<feature type="compositionally biased region" description="Low complexity" evidence="1">
    <location>
        <begin position="560"/>
        <end position="573"/>
    </location>
</feature>
<dbReference type="Proteomes" id="UP000092666">
    <property type="component" value="Unassembled WGS sequence"/>
</dbReference>
<feature type="compositionally biased region" description="Basic and acidic residues" evidence="1">
    <location>
        <begin position="434"/>
        <end position="444"/>
    </location>
</feature>
<gene>
    <name evidence="3" type="ORF">I316_04082</name>
</gene>
<name>A0A1B9GSZ6_9TREE</name>